<comment type="caution">
    <text evidence="1">The sequence shown here is derived from an EMBL/GenBank/DDBJ whole genome shotgun (WGS) entry which is preliminary data.</text>
</comment>
<dbReference type="AlphaFoldDB" id="A0A2P6QV94"/>
<reference evidence="1 2" key="1">
    <citation type="journal article" date="2018" name="Nat. Genet.">
        <title>The Rosa genome provides new insights in the design of modern roses.</title>
        <authorList>
            <person name="Bendahmane M."/>
        </authorList>
    </citation>
    <scope>NUCLEOTIDE SEQUENCE [LARGE SCALE GENOMIC DNA]</scope>
    <source>
        <strain evidence="2">cv. Old Blush</strain>
    </source>
</reference>
<gene>
    <name evidence="1" type="ORF">RchiOBHm_Chr4g0410001</name>
</gene>
<name>A0A2P6QV94_ROSCH</name>
<organism evidence="1 2">
    <name type="scientific">Rosa chinensis</name>
    <name type="common">China rose</name>
    <dbReference type="NCBI Taxonomy" id="74649"/>
    <lineage>
        <taxon>Eukaryota</taxon>
        <taxon>Viridiplantae</taxon>
        <taxon>Streptophyta</taxon>
        <taxon>Embryophyta</taxon>
        <taxon>Tracheophyta</taxon>
        <taxon>Spermatophyta</taxon>
        <taxon>Magnoliopsida</taxon>
        <taxon>eudicotyledons</taxon>
        <taxon>Gunneridae</taxon>
        <taxon>Pentapetalae</taxon>
        <taxon>rosids</taxon>
        <taxon>fabids</taxon>
        <taxon>Rosales</taxon>
        <taxon>Rosaceae</taxon>
        <taxon>Rosoideae</taxon>
        <taxon>Rosoideae incertae sedis</taxon>
        <taxon>Rosa</taxon>
    </lineage>
</organism>
<accession>A0A2P6QV94</accession>
<evidence type="ECO:0000313" key="1">
    <source>
        <dbReference type="EMBL" id="PRQ38097.1"/>
    </source>
</evidence>
<dbReference type="STRING" id="74649.A0A2P6QV94"/>
<dbReference type="Gramene" id="PRQ38097">
    <property type="protein sequence ID" value="PRQ38097"/>
    <property type="gene ID" value="RchiOBHm_Chr4g0410001"/>
</dbReference>
<keyword evidence="2" id="KW-1185">Reference proteome</keyword>
<protein>
    <submittedName>
        <fullName evidence="1">Putative aspartic peptidase A1 family</fullName>
    </submittedName>
</protein>
<dbReference type="EMBL" id="PDCK01000042">
    <property type="protein sequence ID" value="PRQ38097.1"/>
    <property type="molecule type" value="Genomic_DNA"/>
</dbReference>
<dbReference type="Proteomes" id="UP000238479">
    <property type="component" value="Chromosome 4"/>
</dbReference>
<evidence type="ECO:0000313" key="2">
    <source>
        <dbReference type="Proteomes" id="UP000238479"/>
    </source>
</evidence>
<sequence>MLPCIMYSVSKCVDDGFPAVTFYFENSLSLKVYPHDYLFPSVSIRNCKHYCPLSIHISYGPN</sequence>
<proteinExistence type="predicted"/>